<accession>A0A2I1I460</accession>
<feature type="signal peptide" evidence="3">
    <location>
        <begin position="1"/>
        <end position="26"/>
    </location>
</feature>
<keyword evidence="3" id="KW-0732">Signal</keyword>
<dbReference type="OrthoDB" id="7294637at2"/>
<dbReference type="InterPro" id="IPR018337">
    <property type="entry name" value="Cell_wall/Cho-bd_repeat"/>
</dbReference>
<reference evidence="4 5" key="1">
    <citation type="submission" date="2017-12" db="EMBL/GenBank/DDBJ databases">
        <title>Phylogenetic diversity of female urinary microbiome.</title>
        <authorList>
            <person name="Thomas-White K."/>
            <person name="Wolfe A.J."/>
        </authorList>
    </citation>
    <scope>NUCLEOTIDE SEQUENCE [LARGE SCALE GENOMIC DNA]</scope>
    <source>
        <strain evidence="4 5">UMB0250</strain>
    </source>
</reference>
<evidence type="ECO:0000256" key="3">
    <source>
        <dbReference type="SAM" id="SignalP"/>
    </source>
</evidence>
<dbReference type="Proteomes" id="UP000234545">
    <property type="component" value="Unassembled WGS sequence"/>
</dbReference>
<evidence type="ECO:0000313" key="4">
    <source>
        <dbReference type="EMBL" id="PKY65910.1"/>
    </source>
</evidence>
<dbReference type="PROSITE" id="PS51170">
    <property type="entry name" value="CW"/>
    <property type="match status" value="1"/>
</dbReference>
<proteinExistence type="predicted"/>
<evidence type="ECO:0000256" key="1">
    <source>
        <dbReference type="ARBA" id="ARBA00022737"/>
    </source>
</evidence>
<evidence type="ECO:0008006" key="6">
    <source>
        <dbReference type="Google" id="ProtNLM"/>
    </source>
</evidence>
<dbReference type="EMBL" id="PKKJ01000010">
    <property type="protein sequence ID" value="PKY65910.1"/>
    <property type="molecule type" value="Genomic_DNA"/>
</dbReference>
<keyword evidence="1" id="KW-0677">Repeat</keyword>
<name>A0A2I1I460_9ACTO</name>
<gene>
    <name evidence="4" type="ORF">CYJ25_07150</name>
</gene>
<sequence length="427" mass="46669">MKLRMTKRTALLGLVAAALIIPGVKATSADSAQSATGVSIPQPAQMDLQSGVNPLSPSTVTTSTTPYAPSGGNWQNIGGNWRWATYGTGLQIASTWAKINGHIYHFDSTGWMNTSWYEEDGTWYYFQPSGGYAGALHTSGWLKLGETWYYLDPTTGKMVADTAKTINGKRYVFDIDGKMKTGWASTSQGWHYVNALGDQVFGWLNLNGTWYYLDPSTGIMKTGRYTIGGTTYVFNASGAMSTGWAKLKEGWRYSDSNGVEHLGWLGLNGAWYYLDPASGVMVENASKTIGGRTYTFDANGKMKTGWVSNSDGWRYLSASGYETYGWLNDRGTWYYLDPTTGIMKTGRHTINGTTYVFNTSGAMSTGWASLSDGWHYSSTSGAEAVGWALVNGYWYYMDPSTGIMVANTSKSIGGKTYSFDASGVWRS</sequence>
<comment type="caution">
    <text evidence="4">The sequence shown here is derived from an EMBL/GenBank/DDBJ whole genome shotgun (WGS) entry which is preliminary data.</text>
</comment>
<feature type="chain" id="PRO_5038466701" description="Cell wall-binding protein" evidence="3">
    <location>
        <begin position="27"/>
        <end position="427"/>
    </location>
</feature>
<evidence type="ECO:0000313" key="5">
    <source>
        <dbReference type="Proteomes" id="UP000234545"/>
    </source>
</evidence>
<dbReference type="Gene3D" id="2.10.270.10">
    <property type="entry name" value="Cholin Binding"/>
    <property type="match status" value="5"/>
</dbReference>
<dbReference type="AlphaFoldDB" id="A0A2I1I460"/>
<dbReference type="SUPFAM" id="SSF69360">
    <property type="entry name" value="Cell wall binding repeat"/>
    <property type="match status" value="3"/>
</dbReference>
<organism evidence="4 5">
    <name type="scientific">Schaalia turicensis</name>
    <dbReference type="NCBI Taxonomy" id="131111"/>
    <lineage>
        <taxon>Bacteria</taxon>
        <taxon>Bacillati</taxon>
        <taxon>Actinomycetota</taxon>
        <taxon>Actinomycetes</taxon>
        <taxon>Actinomycetales</taxon>
        <taxon>Actinomycetaceae</taxon>
        <taxon>Schaalia</taxon>
    </lineage>
</organism>
<evidence type="ECO:0000256" key="2">
    <source>
        <dbReference type="PROSITE-ProRule" id="PRU00591"/>
    </source>
</evidence>
<protein>
    <recommendedName>
        <fullName evidence="6">Cell wall-binding protein</fullName>
    </recommendedName>
</protein>
<dbReference type="Pfam" id="PF01473">
    <property type="entry name" value="Choline_bind_1"/>
    <property type="match status" value="5"/>
</dbReference>
<dbReference type="RefSeq" id="WP_101628481.1">
    <property type="nucleotide sequence ID" value="NZ_PKKJ01000010.1"/>
</dbReference>
<feature type="repeat" description="Cell wall-binding" evidence="2">
    <location>
        <begin position="113"/>
        <end position="132"/>
    </location>
</feature>
<dbReference type="Pfam" id="PF19127">
    <property type="entry name" value="Choline_bind_3"/>
    <property type="match status" value="1"/>
</dbReference>